<evidence type="ECO:0000256" key="1">
    <source>
        <dbReference type="ARBA" id="ARBA00006499"/>
    </source>
</evidence>
<reference evidence="4 5" key="1">
    <citation type="submission" date="2016-09" db="EMBL/GenBank/DDBJ databases">
        <title>Complete genome sequence of microbes from the polar regions.</title>
        <authorList>
            <person name="Liao L."/>
            <person name="Chen B."/>
        </authorList>
    </citation>
    <scope>NUCLEOTIDE SEQUENCE [LARGE SCALE GENOMIC DNA]</scope>
    <source>
        <strain evidence="4 5">ZS314</strain>
    </source>
</reference>
<dbReference type="Gene3D" id="3.40.50.1820">
    <property type="entry name" value="alpha/beta hydrolase"/>
    <property type="match status" value="1"/>
</dbReference>
<evidence type="ECO:0000313" key="5">
    <source>
        <dbReference type="Proteomes" id="UP000464507"/>
    </source>
</evidence>
<dbReference type="RefSeq" id="WP_161886904.1">
    <property type="nucleotide sequence ID" value="NZ_CP017146.1"/>
</dbReference>
<dbReference type="KEGG" id="mant:BHD05_13545"/>
<dbReference type="InterPro" id="IPR029058">
    <property type="entry name" value="AB_hydrolase_fold"/>
</dbReference>
<dbReference type="InterPro" id="IPR003140">
    <property type="entry name" value="PLipase/COase/thioEstase"/>
</dbReference>
<keyword evidence="2" id="KW-0378">Hydrolase</keyword>
<dbReference type="GO" id="GO:0016787">
    <property type="term" value="F:hydrolase activity"/>
    <property type="evidence" value="ECO:0007669"/>
    <property type="project" value="UniProtKB-KW"/>
</dbReference>
<keyword evidence="5" id="KW-1185">Reference proteome</keyword>
<dbReference type="Proteomes" id="UP000464507">
    <property type="component" value="Chromosome"/>
</dbReference>
<evidence type="ECO:0000256" key="2">
    <source>
        <dbReference type="ARBA" id="ARBA00022801"/>
    </source>
</evidence>
<dbReference type="SUPFAM" id="SSF53474">
    <property type="entry name" value="alpha/beta-Hydrolases"/>
    <property type="match status" value="1"/>
</dbReference>
<feature type="domain" description="Phospholipase/carboxylesterase/thioesterase" evidence="3">
    <location>
        <begin position="35"/>
        <end position="226"/>
    </location>
</feature>
<accession>A0A7L5AN07</accession>
<dbReference type="AlphaFoldDB" id="A0A7L5AN07"/>
<name>A0A7L5AN07_9MICO</name>
<gene>
    <name evidence="4" type="ORF">BHD05_13545</name>
</gene>
<sequence length="230" mass="24788">MNDTAVPLPFDRPGDLPLDDDAVVWSDRLLPGDTRPLVVLLHGRGSNERDLFSLVPVLPQDAVYASVRAPLPHVGGAPGDSWTWFRSGLPGSPDPASAIAATAGVLDWLARVAPNSRVAAVGFSQGGALTTQLLRHAPHRFESFVNLAGFSIEGGADAEQDMLLAAAARPVFWGRDPADPVIPADAIERTMRWLPDHSQLTVREYPGIGHSISRDEIADVAQFLRRTLLR</sequence>
<comment type="similarity">
    <text evidence="1">Belongs to the AB hydrolase superfamily. AB hydrolase 2 family.</text>
</comment>
<protein>
    <recommendedName>
        <fullName evidence="3">Phospholipase/carboxylesterase/thioesterase domain-containing protein</fullName>
    </recommendedName>
</protein>
<organism evidence="4 5">
    <name type="scientific">Marisediminicola antarctica</name>
    <dbReference type="NCBI Taxonomy" id="674079"/>
    <lineage>
        <taxon>Bacteria</taxon>
        <taxon>Bacillati</taxon>
        <taxon>Actinomycetota</taxon>
        <taxon>Actinomycetes</taxon>
        <taxon>Micrococcales</taxon>
        <taxon>Microbacteriaceae</taxon>
        <taxon>Marisediminicola</taxon>
    </lineage>
</organism>
<evidence type="ECO:0000259" key="3">
    <source>
        <dbReference type="Pfam" id="PF02230"/>
    </source>
</evidence>
<dbReference type="EMBL" id="CP017146">
    <property type="protein sequence ID" value="QHO70521.1"/>
    <property type="molecule type" value="Genomic_DNA"/>
</dbReference>
<dbReference type="InterPro" id="IPR050565">
    <property type="entry name" value="LYPA1-2/EST-like"/>
</dbReference>
<dbReference type="PANTHER" id="PTHR10655">
    <property type="entry name" value="LYSOPHOSPHOLIPASE-RELATED"/>
    <property type="match status" value="1"/>
</dbReference>
<dbReference type="Pfam" id="PF02230">
    <property type="entry name" value="Abhydrolase_2"/>
    <property type="match status" value="1"/>
</dbReference>
<dbReference type="PANTHER" id="PTHR10655:SF17">
    <property type="entry name" value="LYSOPHOSPHOLIPASE-LIKE PROTEIN 1"/>
    <property type="match status" value="1"/>
</dbReference>
<evidence type="ECO:0000313" key="4">
    <source>
        <dbReference type="EMBL" id="QHO70521.1"/>
    </source>
</evidence>
<dbReference type="OrthoDB" id="9780848at2"/>
<proteinExistence type="inferred from homology"/>